<sequence length="1188" mass="135496">MEENSTVSVFSEAATISALSTDDAASNPESAEHEVGRKKVHDYCATLSLSLLTKERERELNRTVEYPEEEFYSKLDSKLKTCTSYIKKLKVLSESQKETLEKDFQGLNLTRYVSEATQAIAEAKLKLSDVQTALDVSTLFHRRYSEFSSAMLDSWKRVLPSQKGDPFTNPSKLRVDLKLFPEQILLSLLPSKPALQLLFGTLQILFDSDREDRALFALINNFAKNFAFEFMGIHPKKIHQLALQHEASTNLPPAFTSVLSADMQTSFRGLFSKYFDTLVKQVEMENQRLRDLEQAHHRLLTSRGEVPQEKLDKYEEHVATFTKLHTNLQGLADSLNKDMPVLKPKAEVEDVRETIEILTVDFGDRAGLAPVWNDEDDRDFYENLPDLKATMPSMAYKDSLKEATESTSQIQTTEDTLALLDAALEADDSSEDTNQSIQPEDLDEPVQPAPVPTSTETPSKEKERVVERKKPLLKKPVIKSKGKEMADLLDTLYEGNEDGEDEPAVLVEDDQESVTSVMRQILDAFLASLLKVSSKEAVDKLAVDFTTNLNRRHYRKKLVQALYNVPRTRADLLPLYSRLVAILNPVMPDVGTELSDAIRRQFRWLVRRQDPLRLESKLRNVRFMAELTKFGVFPRAQCLVCLKILLNNFKHHNVEMACTLLESAGRFLYWSTDSHPRMIVLLDELLRRKALRLFDARIEYMIENAYLSCCTPETAGRRTASNKIIKVRTPMQMFIRKIFLEDLNKSELTETDTLMGLARRLPWDDPEVFEYGVRYLTAAWNINYASISALANILAGLANYQDDVAVRVVDNVLDDIRTHLELNNAKYNQRRLAMVRYLGEMYNYRLVDSSVIFNTLFSLILFGWVGDLPTSLDPPQHLLRLRLVCILLNTCGRYFNHGLSRKKLDSFLALFQRYFWLKREDPVWNDRAPFPMPIVHLVEDAILNARKDIKLAKSLEEAESAVQKLTEKLQAKVNIDSLNKSLTVEESAGSTAEGEDDSSETSSRTGSEPDLTILEQPDLPAEEKEPDPLNQEDIDFMAAFEKLASESFQTHAQSKVPMFKSAIPSAVKEQLDREGPGGAEDEDVATVRVGLMTKKGAKQHHIRFMEMPEEADYVSHWKATEEHENKERREMMRLTLDMSHRQEREEYEELVGSVTRSVPVPRGPDIRTAVRPPHQAGYGQRGSYGRRY</sequence>
<dbReference type="InterPro" id="IPR007193">
    <property type="entry name" value="Upf2/Nmd2_C"/>
</dbReference>
<feature type="compositionally biased region" description="Low complexity" evidence="3">
    <location>
        <begin position="1177"/>
        <end position="1188"/>
    </location>
</feature>
<dbReference type="SMART" id="SM00543">
    <property type="entry name" value="MIF4G"/>
    <property type="match status" value="2"/>
</dbReference>
<evidence type="ECO:0000256" key="1">
    <source>
        <dbReference type="ARBA" id="ARBA00004496"/>
    </source>
</evidence>
<proteinExistence type="predicted"/>
<feature type="domain" description="MIF4G" evidence="4">
    <location>
        <begin position="523"/>
        <end position="712"/>
    </location>
</feature>
<dbReference type="Gene3D" id="1.25.40.180">
    <property type="match status" value="3"/>
</dbReference>
<organism evidence="5 6">
    <name type="scientific">Ramazzottius varieornatus</name>
    <name type="common">Water bear</name>
    <name type="synonym">Tardigrade</name>
    <dbReference type="NCBI Taxonomy" id="947166"/>
    <lineage>
        <taxon>Eukaryota</taxon>
        <taxon>Metazoa</taxon>
        <taxon>Ecdysozoa</taxon>
        <taxon>Tardigrada</taxon>
        <taxon>Eutardigrada</taxon>
        <taxon>Parachela</taxon>
        <taxon>Hypsibioidea</taxon>
        <taxon>Ramazzottiidae</taxon>
        <taxon>Ramazzottius</taxon>
    </lineage>
</organism>
<dbReference type="PANTHER" id="PTHR12839">
    <property type="entry name" value="NONSENSE-MEDIATED MRNA DECAY PROTEIN 2 UP-FRAMESHIFT SUPPRESSOR 2"/>
    <property type="match status" value="1"/>
</dbReference>
<feature type="region of interest" description="Disordered" evidence="3">
    <location>
        <begin position="984"/>
        <end position="1028"/>
    </location>
</feature>
<dbReference type="Proteomes" id="UP000186922">
    <property type="component" value="Unassembled WGS sequence"/>
</dbReference>
<evidence type="ECO:0000256" key="2">
    <source>
        <dbReference type="ARBA" id="ARBA00022490"/>
    </source>
</evidence>
<comment type="subcellular location">
    <subcellularLocation>
        <location evidence="1">Cytoplasm</location>
    </subcellularLocation>
</comment>
<dbReference type="PANTHER" id="PTHR12839:SF7">
    <property type="entry name" value="REGULATOR OF NONSENSE TRANSCRIPTS 2"/>
    <property type="match status" value="1"/>
</dbReference>
<comment type="caution">
    <text evidence="5">The sequence shown here is derived from an EMBL/GenBank/DDBJ whole genome shotgun (WGS) entry which is preliminary data.</text>
</comment>
<keyword evidence="6" id="KW-1185">Reference proteome</keyword>
<accession>A0A1D1W6E0</accession>
<feature type="domain" description="MIF4G" evidence="4">
    <location>
        <begin position="736"/>
        <end position="948"/>
    </location>
</feature>
<evidence type="ECO:0000259" key="4">
    <source>
        <dbReference type="SMART" id="SM00543"/>
    </source>
</evidence>
<feature type="compositionally biased region" description="Basic and acidic residues" evidence="3">
    <location>
        <begin position="458"/>
        <end position="468"/>
    </location>
</feature>
<dbReference type="GO" id="GO:0000184">
    <property type="term" value="P:nuclear-transcribed mRNA catabolic process, nonsense-mediated decay"/>
    <property type="evidence" value="ECO:0007669"/>
    <property type="project" value="InterPro"/>
</dbReference>
<dbReference type="EMBL" id="BDGG01000020">
    <property type="protein sequence ID" value="GAV08997.1"/>
    <property type="molecule type" value="Genomic_DNA"/>
</dbReference>
<dbReference type="GO" id="GO:0005737">
    <property type="term" value="C:cytoplasm"/>
    <property type="evidence" value="ECO:0007669"/>
    <property type="project" value="UniProtKB-SubCell"/>
</dbReference>
<dbReference type="GO" id="GO:0003723">
    <property type="term" value="F:RNA binding"/>
    <property type="evidence" value="ECO:0007669"/>
    <property type="project" value="InterPro"/>
</dbReference>
<evidence type="ECO:0000256" key="3">
    <source>
        <dbReference type="SAM" id="MobiDB-lite"/>
    </source>
</evidence>
<dbReference type="SUPFAM" id="SSF48371">
    <property type="entry name" value="ARM repeat"/>
    <property type="match status" value="2"/>
</dbReference>
<dbReference type="OrthoDB" id="27832at2759"/>
<dbReference type="AlphaFoldDB" id="A0A1D1W6E0"/>
<reference evidence="5 6" key="1">
    <citation type="journal article" date="2016" name="Nat. Commun.">
        <title>Extremotolerant tardigrade genome and improved radiotolerance of human cultured cells by tardigrade-unique protein.</title>
        <authorList>
            <person name="Hashimoto T."/>
            <person name="Horikawa D.D."/>
            <person name="Saito Y."/>
            <person name="Kuwahara H."/>
            <person name="Kozuka-Hata H."/>
            <person name="Shin-I T."/>
            <person name="Minakuchi Y."/>
            <person name="Ohishi K."/>
            <person name="Motoyama A."/>
            <person name="Aizu T."/>
            <person name="Enomoto A."/>
            <person name="Kondo K."/>
            <person name="Tanaka S."/>
            <person name="Hara Y."/>
            <person name="Koshikawa S."/>
            <person name="Sagara H."/>
            <person name="Miura T."/>
            <person name="Yokobori S."/>
            <person name="Miyagawa K."/>
            <person name="Suzuki Y."/>
            <person name="Kubo T."/>
            <person name="Oyama M."/>
            <person name="Kohara Y."/>
            <person name="Fujiyama A."/>
            <person name="Arakawa K."/>
            <person name="Katayama T."/>
            <person name="Toyoda A."/>
            <person name="Kunieda T."/>
        </authorList>
    </citation>
    <scope>NUCLEOTIDE SEQUENCE [LARGE SCALE GENOMIC DNA]</scope>
    <source>
        <strain evidence="5 6">YOKOZUNA-1</strain>
    </source>
</reference>
<dbReference type="InterPro" id="IPR003890">
    <property type="entry name" value="MIF4G-like_typ-3"/>
</dbReference>
<dbReference type="GO" id="GO:0035145">
    <property type="term" value="C:exon-exon junction complex"/>
    <property type="evidence" value="ECO:0007669"/>
    <property type="project" value="TreeGrafter"/>
</dbReference>
<evidence type="ECO:0000313" key="5">
    <source>
        <dbReference type="EMBL" id="GAV08997.1"/>
    </source>
</evidence>
<dbReference type="InterPro" id="IPR039762">
    <property type="entry name" value="Nmd2/UPF2"/>
</dbReference>
<gene>
    <name evidence="5" type="primary">RvY_18607-1</name>
    <name evidence="5" type="synonym">RvY_18607.1</name>
    <name evidence="5" type="ORF">RvY_18607</name>
</gene>
<dbReference type="Pfam" id="PF02854">
    <property type="entry name" value="MIF4G"/>
    <property type="match status" value="2"/>
</dbReference>
<dbReference type="Pfam" id="PF04050">
    <property type="entry name" value="Upf2"/>
    <property type="match status" value="1"/>
</dbReference>
<keyword evidence="2" id="KW-0963">Cytoplasm</keyword>
<dbReference type="STRING" id="947166.A0A1D1W6E0"/>
<protein>
    <recommendedName>
        <fullName evidence="4">MIF4G domain-containing protein</fullName>
    </recommendedName>
</protein>
<evidence type="ECO:0000313" key="6">
    <source>
        <dbReference type="Proteomes" id="UP000186922"/>
    </source>
</evidence>
<feature type="region of interest" description="Disordered" evidence="3">
    <location>
        <begin position="427"/>
        <end position="468"/>
    </location>
</feature>
<dbReference type="InterPro" id="IPR016024">
    <property type="entry name" value="ARM-type_fold"/>
</dbReference>
<name>A0A1D1W6E0_RAMVA</name>
<feature type="region of interest" description="Disordered" evidence="3">
    <location>
        <begin position="1149"/>
        <end position="1188"/>
    </location>
</feature>